<keyword evidence="3" id="KW-1185">Reference proteome</keyword>
<keyword evidence="1 2" id="KW-0808">Transferase</keyword>
<accession>A0AAP2DQ01</accession>
<dbReference type="Gene3D" id="3.40.50.10540">
    <property type="entry name" value="Crotonobetainyl-coa:carnitine coa-transferase, domain 1"/>
    <property type="match status" value="1"/>
</dbReference>
<dbReference type="SUPFAM" id="SSF89796">
    <property type="entry name" value="CoA-transferase family III (CaiB/BaiF)"/>
    <property type="match status" value="1"/>
</dbReference>
<dbReference type="Gene3D" id="3.30.1540.10">
    <property type="entry name" value="formyl-coa transferase, domain 3"/>
    <property type="match status" value="1"/>
</dbReference>
<dbReference type="InterPro" id="IPR050483">
    <property type="entry name" value="CoA-transferase_III_domain"/>
</dbReference>
<dbReference type="Proteomes" id="UP001319200">
    <property type="component" value="Unassembled WGS sequence"/>
</dbReference>
<dbReference type="RefSeq" id="WP_254164132.1">
    <property type="nucleotide sequence ID" value="NZ_JAHESF010000013.1"/>
</dbReference>
<dbReference type="PANTHER" id="PTHR48207">
    <property type="entry name" value="SUCCINATE--HYDROXYMETHYLGLUTARATE COA-TRANSFERASE"/>
    <property type="match status" value="1"/>
</dbReference>
<dbReference type="InterPro" id="IPR023606">
    <property type="entry name" value="CoA-Trfase_III_dom_1_sf"/>
</dbReference>
<name>A0AAP2DQ01_9BACT</name>
<dbReference type="AlphaFoldDB" id="A0AAP2DQ01"/>
<protein>
    <submittedName>
        <fullName evidence="2">CoA transferase</fullName>
    </submittedName>
</protein>
<evidence type="ECO:0000256" key="1">
    <source>
        <dbReference type="ARBA" id="ARBA00022679"/>
    </source>
</evidence>
<evidence type="ECO:0000313" key="2">
    <source>
        <dbReference type="EMBL" id="MBT1698204.1"/>
    </source>
</evidence>
<organism evidence="2 3">
    <name type="scientific">Chryseosolibacter histidini</name>
    <dbReference type="NCBI Taxonomy" id="2782349"/>
    <lineage>
        <taxon>Bacteria</taxon>
        <taxon>Pseudomonadati</taxon>
        <taxon>Bacteroidota</taxon>
        <taxon>Cytophagia</taxon>
        <taxon>Cytophagales</taxon>
        <taxon>Chryseotaleaceae</taxon>
        <taxon>Chryseosolibacter</taxon>
    </lineage>
</organism>
<evidence type="ECO:0000313" key="3">
    <source>
        <dbReference type="Proteomes" id="UP001319200"/>
    </source>
</evidence>
<dbReference type="PANTHER" id="PTHR48207:SF3">
    <property type="entry name" value="SUCCINATE--HYDROXYMETHYLGLUTARATE COA-TRANSFERASE"/>
    <property type="match status" value="1"/>
</dbReference>
<dbReference type="GO" id="GO:0008410">
    <property type="term" value="F:CoA-transferase activity"/>
    <property type="evidence" value="ECO:0007669"/>
    <property type="project" value="TreeGrafter"/>
</dbReference>
<reference evidence="2 3" key="1">
    <citation type="submission" date="2021-05" db="EMBL/GenBank/DDBJ databases">
        <title>A Polyphasic approach of four new species of the genus Ohtaekwangia: Ohtaekwangia histidinii sp. nov., Ohtaekwangia cretensis sp. nov., Ohtaekwangia indiensis sp. nov., Ohtaekwangia reichenbachii sp. nov. from diverse environment.</title>
        <authorList>
            <person name="Octaviana S."/>
        </authorList>
    </citation>
    <scope>NUCLEOTIDE SEQUENCE [LARGE SCALE GENOMIC DNA]</scope>
    <source>
        <strain evidence="2 3">PWU4</strain>
    </source>
</reference>
<dbReference type="EMBL" id="JAHESF010000013">
    <property type="protein sequence ID" value="MBT1698204.1"/>
    <property type="molecule type" value="Genomic_DNA"/>
</dbReference>
<sequence>MSQLKGYKVLELASVLAGPAVGQFFAELGAEVIKVENLTAGGDVTRSWKSAGEKTDDRSAYFCAVNWGKRSIAIDLNTIEGKNIVQKLARRSDIVIASYKPGDAEKLGVDYKTLSQDHPDLIYGQISGYGAGNPRVGYDAIIQAETGFMFMNGEPGGPSLKMPVALVDVLAGHQLKEGLLLAMLERVKTGRGKLVEVSLIQAAAASLVNQASNWLVAHKLPQKQGSAHPNIAPYGEVFTTADGKELIMAVGSDQQFRALCKLLDLNEVAGDHRYSTNALRVENRKALAASLTARISTLSSQELMPKIHAAKIPAGIIQDMSQVFQMEEVKQLVLRGSGLQGVRTYVAHASPDDPVQLSAPPKLGEHTDEIIRLLDSGL</sequence>
<comment type="caution">
    <text evidence="2">The sequence shown here is derived from an EMBL/GenBank/DDBJ whole genome shotgun (WGS) entry which is preliminary data.</text>
</comment>
<dbReference type="InterPro" id="IPR003673">
    <property type="entry name" value="CoA-Trfase_fam_III"/>
</dbReference>
<dbReference type="Pfam" id="PF02515">
    <property type="entry name" value="CoA_transf_3"/>
    <property type="match status" value="1"/>
</dbReference>
<dbReference type="InterPro" id="IPR044855">
    <property type="entry name" value="CoA-Trfase_III_dom3_sf"/>
</dbReference>
<gene>
    <name evidence="2" type="ORF">KK083_15030</name>
</gene>
<proteinExistence type="predicted"/>